<feature type="transmembrane region" description="Helical" evidence="1">
    <location>
        <begin position="322"/>
        <end position="343"/>
    </location>
</feature>
<dbReference type="PANTHER" id="PTHR11533:SF174">
    <property type="entry name" value="PUROMYCIN-SENSITIVE AMINOPEPTIDASE-RELATED"/>
    <property type="match status" value="1"/>
</dbReference>
<dbReference type="Pfam" id="PF01433">
    <property type="entry name" value="Peptidase_M1"/>
    <property type="match status" value="1"/>
</dbReference>
<evidence type="ECO:0000259" key="2">
    <source>
        <dbReference type="Pfam" id="PF01433"/>
    </source>
</evidence>
<evidence type="ECO:0000313" key="3">
    <source>
        <dbReference type="EMBL" id="GAA4310394.1"/>
    </source>
</evidence>
<dbReference type="RefSeq" id="WP_345167405.1">
    <property type="nucleotide sequence ID" value="NZ_BAABGX010000002.1"/>
</dbReference>
<feature type="transmembrane region" description="Helical" evidence="1">
    <location>
        <begin position="106"/>
        <end position="129"/>
    </location>
</feature>
<feature type="transmembrane region" description="Helical" evidence="1">
    <location>
        <begin position="412"/>
        <end position="439"/>
    </location>
</feature>
<organism evidence="3 4">
    <name type="scientific">Nibribacter koreensis</name>
    <dbReference type="NCBI Taxonomy" id="1084519"/>
    <lineage>
        <taxon>Bacteria</taxon>
        <taxon>Pseudomonadati</taxon>
        <taxon>Bacteroidota</taxon>
        <taxon>Cytophagia</taxon>
        <taxon>Cytophagales</taxon>
        <taxon>Hymenobacteraceae</taxon>
        <taxon>Nibribacter</taxon>
    </lineage>
</organism>
<dbReference type="InterPro" id="IPR027268">
    <property type="entry name" value="Peptidase_M4/M1_CTD_sf"/>
</dbReference>
<dbReference type="SUPFAM" id="SSF55486">
    <property type="entry name" value="Metalloproteases ('zincins'), catalytic domain"/>
    <property type="match status" value="1"/>
</dbReference>
<feature type="domain" description="Peptidase M1 membrane alanine aminopeptidase" evidence="2">
    <location>
        <begin position="875"/>
        <end position="1074"/>
    </location>
</feature>
<feature type="transmembrane region" description="Helical" evidence="1">
    <location>
        <begin position="243"/>
        <end position="262"/>
    </location>
</feature>
<gene>
    <name evidence="3" type="ORF">GCM10023183_28280</name>
</gene>
<feature type="transmembrane region" description="Helical" evidence="1">
    <location>
        <begin position="21"/>
        <end position="41"/>
    </location>
</feature>
<keyword evidence="1" id="KW-0472">Membrane</keyword>
<dbReference type="InterPro" id="IPR014782">
    <property type="entry name" value="Peptidase_M1_dom"/>
</dbReference>
<accession>A0ABP8FT27</accession>
<keyword evidence="4" id="KW-1185">Reference proteome</keyword>
<keyword evidence="1" id="KW-1133">Transmembrane helix</keyword>
<feature type="transmembrane region" description="Helical" evidence="1">
    <location>
        <begin position="536"/>
        <end position="554"/>
    </location>
</feature>
<keyword evidence="1" id="KW-0812">Transmembrane</keyword>
<feature type="transmembrane region" description="Helical" evidence="1">
    <location>
        <begin position="374"/>
        <end position="392"/>
    </location>
</feature>
<proteinExistence type="predicted"/>
<reference evidence="4" key="1">
    <citation type="journal article" date="2019" name="Int. J. Syst. Evol. Microbiol.">
        <title>The Global Catalogue of Microorganisms (GCM) 10K type strain sequencing project: providing services to taxonomists for standard genome sequencing and annotation.</title>
        <authorList>
            <consortium name="The Broad Institute Genomics Platform"/>
            <consortium name="The Broad Institute Genome Sequencing Center for Infectious Disease"/>
            <person name="Wu L."/>
            <person name="Ma J."/>
        </authorList>
    </citation>
    <scope>NUCLEOTIDE SEQUENCE [LARGE SCALE GENOMIC DNA]</scope>
    <source>
        <strain evidence="4">JCM 17917</strain>
    </source>
</reference>
<dbReference type="PANTHER" id="PTHR11533">
    <property type="entry name" value="PROTEASE M1 ZINC METALLOPROTEASE"/>
    <property type="match status" value="1"/>
</dbReference>
<feature type="transmembrane region" description="Helical" evidence="1">
    <location>
        <begin position="575"/>
        <end position="596"/>
    </location>
</feature>
<name>A0ABP8FT27_9BACT</name>
<comment type="caution">
    <text evidence="3">The sequence shown here is derived from an EMBL/GenBank/DDBJ whole genome shotgun (WGS) entry which is preliminary data.</text>
</comment>
<feature type="transmembrane region" description="Helical" evidence="1">
    <location>
        <begin position="47"/>
        <end position="70"/>
    </location>
</feature>
<dbReference type="Gene3D" id="1.10.390.10">
    <property type="entry name" value="Neutral Protease Domain 2"/>
    <property type="match status" value="1"/>
</dbReference>
<dbReference type="EMBL" id="BAABGX010000002">
    <property type="protein sequence ID" value="GAA4310394.1"/>
    <property type="molecule type" value="Genomic_DNA"/>
</dbReference>
<feature type="transmembrane region" description="Helical" evidence="1">
    <location>
        <begin position="149"/>
        <end position="170"/>
    </location>
</feature>
<feature type="transmembrane region" description="Helical" evidence="1">
    <location>
        <begin position="451"/>
        <end position="475"/>
    </location>
</feature>
<feature type="transmembrane region" description="Helical" evidence="1">
    <location>
        <begin position="177"/>
        <end position="196"/>
    </location>
</feature>
<keyword evidence="3" id="KW-0378">Hydrolase</keyword>
<evidence type="ECO:0000256" key="1">
    <source>
        <dbReference type="SAM" id="Phobius"/>
    </source>
</evidence>
<keyword evidence="3" id="KW-0031">Aminopeptidase</keyword>
<feature type="transmembrane region" description="Helical" evidence="1">
    <location>
        <begin position="482"/>
        <end position="503"/>
    </location>
</feature>
<dbReference type="InterPro" id="IPR050344">
    <property type="entry name" value="Peptidase_M1_aminopeptidases"/>
</dbReference>
<protein>
    <submittedName>
        <fullName evidence="3">M1 family aminopeptidase</fullName>
    </submittedName>
</protein>
<sequence>MKFRKIFQLEFSYGLRSVTTWLYFLVQLVLSFSWMIGNYIHDARDGYFLFNSPIVIGAVTVLGCVAWLLIGASVAGDAAARDVETRMYSLTYTAPATKAEYLGGRFLAAFLLNFIVLLGIPLGILISLYCTGVEPEIMGPFRLSAHLTTFFYLILPNAFIVTAIQFSLAATTRRSMASYLAGAILFVAAFILGQVLQKWGNWGNLIDPVGFTPIQSQLSNEWSPLEKNTRLLALEGTLLLNRIIWMGIGIGMLALTYFRFRFVLPETGQKRKQVVLSDIPVAPLKWSNIGTGNALPAIRGMFGWATHLRQLRLLTQKSFLQIGRSFTGLPLLAALALFAVLALEGNLKAKGVPVLPRTDYILNLLTAPLTEMDFFYMVIVLLTVYYAGELVWRERETGLSEMSHVTPVPEWVLFLSKFLALSLVLVGWLVFLMTAAILAQLSRGGNPEIGLYVQGFFGLQLVDCLLFALLALFVHVLINQKFVAHLVALLVYGFILLAPNIGIEHKLLVYGASPTWSFTNMAGFGTSLAPWIWFKLYWVAWALLVGVVAKLLWVRSREGSIRARFQLARGRFTRSTTLVVVIAAGLVGTLGSFIFYNTNVVHDYTSSSEALEERAAYEKRYRQYKDRPQPLLTKSKLHVEIYPEERQVDIKGTYFLVNNTSVAIDSLHLTTTAGVQTTKVAFDRTAKKLLSDEKLRHHIYALKTPLQPGDSLQMRFEVHSKAMGFANAGADESVMATSVNFRNYEWLPAIGYQDYRELDDAGSRKEYGLSPRPMTASLYDVKARLTAPFAERVSVDAVIGTTIDQTVVGPGGLHRTWTKGNRKYFHFVTDAPIKNEYNFFSARYAVHEKQWKGVAIQIYYDPSQPQNLDRMVRSAQASLAYYTQQFGPYPHRQIRFVSYPGHGFGNHAAPVNITAQEGFFLLNPEKDERGFDLVTAVVAHEIAHQWWGNQVDPALTEGSGLLSESLAWYSAMGVLEEHYGPAHLQKLLSFLREEYETPRTKASVPLLQATDWYHNYRKGPMVLYALRQYMGKDRVNGALRSLLKNHALGKPPYPTSLDLYQELKMATPDSLKTLLHDFFAANTFWDLKTEQATAKQTNPGTWQVTLTVQAKKFVVDSIGVETKALIKDWVEIGVYGPVKQGEAVGKPLYLQKHLITSPQQTITVTVAAKPDQAGIDPNYLLVDWELKDNYQIIKELQTSTSKPSTNRAISSR</sequence>
<keyword evidence="3" id="KW-0645">Protease</keyword>
<dbReference type="Proteomes" id="UP001501844">
    <property type="component" value="Unassembled WGS sequence"/>
</dbReference>
<dbReference type="GO" id="GO:0004177">
    <property type="term" value="F:aminopeptidase activity"/>
    <property type="evidence" value="ECO:0007669"/>
    <property type="project" value="UniProtKB-KW"/>
</dbReference>
<evidence type="ECO:0000313" key="4">
    <source>
        <dbReference type="Proteomes" id="UP001501844"/>
    </source>
</evidence>